<feature type="domain" description="FAD dependent oxidoreductase central" evidence="5">
    <location>
        <begin position="361"/>
        <end position="416"/>
    </location>
</feature>
<feature type="domain" description="FAD dependent oxidoreductase" evidence="2">
    <location>
        <begin position="6"/>
        <end position="358"/>
    </location>
</feature>
<dbReference type="PROSITE" id="PS51257">
    <property type="entry name" value="PROKAR_LIPOPROTEIN"/>
    <property type="match status" value="1"/>
</dbReference>
<accession>A0A2T0SBX7</accession>
<dbReference type="InterPro" id="IPR029043">
    <property type="entry name" value="GcvT/YgfZ_C"/>
</dbReference>
<dbReference type="PANTHER" id="PTHR43757:SF2">
    <property type="entry name" value="AMINOMETHYLTRANSFERASE, MITOCHONDRIAL"/>
    <property type="match status" value="1"/>
</dbReference>
<organism evidence="6 7">
    <name type="scientific">Umezawaea tangerina</name>
    <dbReference type="NCBI Taxonomy" id="84725"/>
    <lineage>
        <taxon>Bacteria</taxon>
        <taxon>Bacillati</taxon>
        <taxon>Actinomycetota</taxon>
        <taxon>Actinomycetes</taxon>
        <taxon>Pseudonocardiales</taxon>
        <taxon>Pseudonocardiaceae</taxon>
        <taxon>Umezawaea</taxon>
    </lineage>
</organism>
<dbReference type="Proteomes" id="UP000239494">
    <property type="component" value="Unassembled WGS sequence"/>
</dbReference>
<gene>
    <name evidence="6" type="ORF">CLV43_12332</name>
</gene>
<dbReference type="Pfam" id="PF01571">
    <property type="entry name" value="GCV_T"/>
    <property type="match status" value="1"/>
</dbReference>
<evidence type="ECO:0000313" key="6">
    <source>
        <dbReference type="EMBL" id="PRY30930.1"/>
    </source>
</evidence>
<evidence type="ECO:0000256" key="1">
    <source>
        <dbReference type="ARBA" id="ARBA00008609"/>
    </source>
</evidence>
<dbReference type="RefSeq" id="WP_106196609.1">
    <property type="nucleotide sequence ID" value="NZ_PVTF01000023.1"/>
</dbReference>
<dbReference type="Pfam" id="PF01266">
    <property type="entry name" value="DAO"/>
    <property type="match status" value="1"/>
</dbReference>
<dbReference type="Pfam" id="PF16350">
    <property type="entry name" value="FAO_M"/>
    <property type="match status" value="1"/>
</dbReference>
<name>A0A2T0SBX7_9PSEU</name>
<dbReference type="PANTHER" id="PTHR43757">
    <property type="entry name" value="AMINOMETHYLTRANSFERASE"/>
    <property type="match status" value="1"/>
</dbReference>
<dbReference type="Gene3D" id="2.40.30.110">
    <property type="entry name" value="Aminomethyltransferase beta-barrel domains"/>
    <property type="match status" value="1"/>
</dbReference>
<dbReference type="InterPro" id="IPR036188">
    <property type="entry name" value="FAD/NAD-bd_sf"/>
</dbReference>
<dbReference type="SUPFAM" id="SSF103025">
    <property type="entry name" value="Folate-binding domain"/>
    <property type="match status" value="1"/>
</dbReference>
<dbReference type="Gene3D" id="3.30.70.1400">
    <property type="entry name" value="Aminomethyltransferase beta-barrel domains"/>
    <property type="match status" value="1"/>
</dbReference>
<protein>
    <submittedName>
        <fullName evidence="6">Dimethylglycine oxidase</fullName>
    </submittedName>
</protein>
<proteinExistence type="inferred from homology"/>
<feature type="domain" description="GCVT N-terminal" evidence="3">
    <location>
        <begin position="418"/>
        <end position="694"/>
    </location>
</feature>
<dbReference type="Gene3D" id="3.30.9.10">
    <property type="entry name" value="D-Amino Acid Oxidase, subunit A, domain 2"/>
    <property type="match status" value="1"/>
</dbReference>
<evidence type="ECO:0000259" key="2">
    <source>
        <dbReference type="Pfam" id="PF01266"/>
    </source>
</evidence>
<dbReference type="OrthoDB" id="2055370at2"/>
<dbReference type="InterPro" id="IPR032503">
    <property type="entry name" value="FAO_M"/>
</dbReference>
<dbReference type="EMBL" id="PVTF01000023">
    <property type="protein sequence ID" value="PRY30930.1"/>
    <property type="molecule type" value="Genomic_DNA"/>
</dbReference>
<dbReference type="SUPFAM" id="SSF101790">
    <property type="entry name" value="Aminomethyltransferase beta-barrel domain"/>
    <property type="match status" value="1"/>
</dbReference>
<dbReference type="Gene3D" id="3.30.1360.120">
    <property type="entry name" value="Probable tRNA modification gtpase trme, domain 1"/>
    <property type="match status" value="1"/>
</dbReference>
<keyword evidence="7" id="KW-1185">Reference proteome</keyword>
<dbReference type="SUPFAM" id="SSF54373">
    <property type="entry name" value="FAD-linked reductases, C-terminal domain"/>
    <property type="match status" value="1"/>
</dbReference>
<dbReference type="InterPro" id="IPR027266">
    <property type="entry name" value="TrmE/GcvT-like"/>
</dbReference>
<reference evidence="6 7" key="1">
    <citation type="submission" date="2018-03" db="EMBL/GenBank/DDBJ databases">
        <title>Genomic Encyclopedia of Archaeal and Bacterial Type Strains, Phase II (KMG-II): from individual species to whole genera.</title>
        <authorList>
            <person name="Goeker M."/>
        </authorList>
    </citation>
    <scope>NUCLEOTIDE SEQUENCE [LARGE SCALE GENOMIC DNA]</scope>
    <source>
        <strain evidence="6 7">DSM 44720</strain>
    </source>
</reference>
<sequence length="797" mass="86326">MAGRPRVVIVGAGIVGCALADELTERGWTDVTVLEQGPLFATGGSSSHAPGLVFQTTGNKTMTEFASYTARKYGELGCFDAVGGLEVATTPERLTELKRRHGWATAWGVETSLVSPEECVALHPLIAADKVLGGFHIPTDGLAKPVAAARAQAERAIARGATFVPDQQVTAVERSAGRVTGVTTRGGTFKADVVVSCAGMWGPLLGEMVDLTVPLVPMAHQYAKTTALASGRVGGPILRHQDADLYFRGHGDRLGIGAYGHDPMPIDPREIGDPRFTKSMPSERLFTPEDFDDSWAAAVDLLPVLAESKVDDGINGLFSFTTDGMPLLGEHPDLDGFWVAEAVWITHSAGVARAVAQWLVDGQPEQDLHSADLNRFEDVQLSPGYIRERSCRNFVEVYDILHPLQPMESPRPLRTSPFYERQQALGAVFLEGAGWERPHWYEANADLSEVAEVPARNEWASRFWSPIAGAEALVTRSRVALFDMTPLKRLEVTGPGALDFLQTMTTNNLARKPGAVTYTLLLGEDGGVRSDLTVARLADNRFQVGANGNLDLDWLGRHLPGDGSVQVRDITSGTCCIGLWGPLARELVEPISTVDTRLGYFKAQRAYVGHVPVTALRLSYVGELGWELYTTADLGRELWDTLWEAGQSHGVIAAGRGAFNSLRLEKGYRSWGTDMTTEHDPHEAGVGFAVRMDKGYFVGRDALAARTRTRKLACLTITDPHAVVLGNEPVHVDGAPVGYVTSAAYGYTTGVNIAYAWLPAELAEPGRAVEVEYFGERVAAVVAEEPLFDPKMTRLRS</sequence>
<dbReference type="SUPFAM" id="SSF51905">
    <property type="entry name" value="FAD/NAD(P)-binding domain"/>
    <property type="match status" value="1"/>
</dbReference>
<evidence type="ECO:0000313" key="7">
    <source>
        <dbReference type="Proteomes" id="UP000239494"/>
    </source>
</evidence>
<dbReference type="Gene3D" id="3.50.50.60">
    <property type="entry name" value="FAD/NAD(P)-binding domain"/>
    <property type="match status" value="1"/>
</dbReference>
<feature type="domain" description="Aminomethyltransferase C-terminal" evidence="4">
    <location>
        <begin position="710"/>
        <end position="789"/>
    </location>
</feature>
<dbReference type="InterPro" id="IPR013977">
    <property type="entry name" value="GcvT_C"/>
</dbReference>
<evidence type="ECO:0000259" key="5">
    <source>
        <dbReference type="Pfam" id="PF16350"/>
    </source>
</evidence>
<dbReference type="AlphaFoldDB" id="A0A2T0SBX7"/>
<comment type="similarity">
    <text evidence="1">Belongs to the GcvT family.</text>
</comment>
<dbReference type="InterPro" id="IPR028896">
    <property type="entry name" value="GcvT/YgfZ/DmdA"/>
</dbReference>
<evidence type="ECO:0000259" key="3">
    <source>
        <dbReference type="Pfam" id="PF01571"/>
    </source>
</evidence>
<dbReference type="InterPro" id="IPR006076">
    <property type="entry name" value="FAD-dep_OxRdtase"/>
</dbReference>
<dbReference type="InterPro" id="IPR006222">
    <property type="entry name" value="GCVT_N"/>
</dbReference>
<evidence type="ECO:0000259" key="4">
    <source>
        <dbReference type="Pfam" id="PF08669"/>
    </source>
</evidence>
<dbReference type="Pfam" id="PF08669">
    <property type="entry name" value="GCV_T_C"/>
    <property type="match status" value="1"/>
</dbReference>
<comment type="caution">
    <text evidence="6">The sequence shown here is derived from an EMBL/GenBank/DDBJ whole genome shotgun (WGS) entry which is preliminary data.</text>
</comment>